<dbReference type="AlphaFoldDB" id="A0A2N3NHV6"/>
<protein>
    <recommendedName>
        <fullName evidence="1">Xylose isomerase-like TIM barrel domain-containing protein</fullName>
    </recommendedName>
</protein>
<dbReference type="Gene3D" id="3.20.20.150">
    <property type="entry name" value="Divalent-metal-dependent TIM barrel enzymes"/>
    <property type="match status" value="1"/>
</dbReference>
<dbReference type="OrthoDB" id="5360893at2759"/>
<dbReference type="InterPro" id="IPR013022">
    <property type="entry name" value="Xyl_isomerase-like_TIM-brl"/>
</dbReference>
<keyword evidence="3" id="KW-1185">Reference proteome</keyword>
<dbReference type="PANTHER" id="PTHR12110:SF21">
    <property type="entry name" value="XYLOSE ISOMERASE-LIKE TIM BARREL DOMAIN-CONTAINING PROTEIN"/>
    <property type="match status" value="1"/>
</dbReference>
<comment type="caution">
    <text evidence="2">The sequence shown here is derived from an EMBL/GenBank/DDBJ whole genome shotgun (WGS) entry which is preliminary data.</text>
</comment>
<dbReference type="EMBL" id="NLAX01000004">
    <property type="protein sequence ID" value="PKS12013.1"/>
    <property type="molecule type" value="Genomic_DNA"/>
</dbReference>
<name>A0A2N3NHV6_9PEZI</name>
<dbReference type="Pfam" id="PF01261">
    <property type="entry name" value="AP_endonuc_2"/>
    <property type="match status" value="1"/>
</dbReference>
<dbReference type="InterPro" id="IPR036237">
    <property type="entry name" value="Xyl_isomerase-like_sf"/>
</dbReference>
<dbReference type="PANTHER" id="PTHR12110">
    <property type="entry name" value="HYDROXYPYRUVATE ISOMERASE"/>
    <property type="match status" value="1"/>
</dbReference>
<evidence type="ECO:0000313" key="3">
    <source>
        <dbReference type="Proteomes" id="UP000233524"/>
    </source>
</evidence>
<gene>
    <name evidence="2" type="ORF">jhhlp_001309</name>
</gene>
<proteinExistence type="predicted"/>
<evidence type="ECO:0000313" key="2">
    <source>
        <dbReference type="EMBL" id="PKS12013.1"/>
    </source>
</evidence>
<feature type="domain" description="Xylose isomerase-like TIM barrel" evidence="1">
    <location>
        <begin position="15"/>
        <end position="310"/>
    </location>
</feature>
<dbReference type="VEuPathDB" id="FungiDB:jhhlp_001309"/>
<dbReference type="InterPro" id="IPR050312">
    <property type="entry name" value="IolE/XylAMocC-like"/>
</dbReference>
<organism evidence="2 3">
    <name type="scientific">Lomentospora prolificans</name>
    <dbReference type="NCBI Taxonomy" id="41688"/>
    <lineage>
        <taxon>Eukaryota</taxon>
        <taxon>Fungi</taxon>
        <taxon>Dikarya</taxon>
        <taxon>Ascomycota</taxon>
        <taxon>Pezizomycotina</taxon>
        <taxon>Sordariomycetes</taxon>
        <taxon>Hypocreomycetidae</taxon>
        <taxon>Microascales</taxon>
        <taxon>Microascaceae</taxon>
        <taxon>Lomentospora</taxon>
    </lineage>
</organism>
<dbReference type="InParanoid" id="A0A2N3NHV6"/>
<dbReference type="SUPFAM" id="SSF51658">
    <property type="entry name" value="Xylose isomerase-like"/>
    <property type="match status" value="1"/>
</dbReference>
<accession>A0A2N3NHV6</accession>
<dbReference type="Proteomes" id="UP000233524">
    <property type="component" value="Unassembled WGS sequence"/>
</dbReference>
<sequence length="338" mass="37456">MSMGHPSKHDLTRKLRKAAQAGFKGVELFWDDLDAFCSQTFGNTAGGALLKACQQLKLLCDELGLEVVSLQPFRNFDGLVDKAEKEQRLEEFKLWLLCATHLGAGIIGVPATIEKEGHSTSSIVEDICQLSSLAQQNAPPITVAYENLCFSAFIETWESAWSVVHNASRGHDNVAIILDTFNIGGGMWADPCAPEGLRPNHRDSLETCLRDLAATIPRHKVALIQVADAELLDPPIQKGHALYDPESASCLRNWSRNCRLFPLEKDRGAYLPIVELLRAMTDGDQNSGMRGIGYEGWISMEVFSKSTETPGQQCVDEHVERAWAGWIKLRESMGWEDC</sequence>
<evidence type="ECO:0000259" key="1">
    <source>
        <dbReference type="Pfam" id="PF01261"/>
    </source>
</evidence>
<reference evidence="2 3" key="1">
    <citation type="journal article" date="2017" name="G3 (Bethesda)">
        <title>First Draft Genome Sequence of the Pathogenic Fungus Lomentospora prolificans (Formerly Scedosporium prolificans).</title>
        <authorList>
            <person name="Luo R."/>
            <person name="Zimin A."/>
            <person name="Workman R."/>
            <person name="Fan Y."/>
            <person name="Pertea G."/>
            <person name="Grossman N."/>
            <person name="Wear M.P."/>
            <person name="Jia B."/>
            <person name="Miller H."/>
            <person name="Casadevall A."/>
            <person name="Timp W."/>
            <person name="Zhang S.X."/>
            <person name="Salzberg S.L."/>
        </authorList>
    </citation>
    <scope>NUCLEOTIDE SEQUENCE [LARGE SCALE GENOMIC DNA]</scope>
    <source>
        <strain evidence="2 3">JHH-5317</strain>
    </source>
</reference>